<dbReference type="GO" id="GO:0022625">
    <property type="term" value="C:cytosolic large ribosomal subunit"/>
    <property type="evidence" value="ECO:0007669"/>
    <property type="project" value="TreeGrafter"/>
</dbReference>
<feature type="compositionally biased region" description="Low complexity" evidence="5">
    <location>
        <begin position="134"/>
        <end position="150"/>
    </location>
</feature>
<evidence type="ECO:0000256" key="4">
    <source>
        <dbReference type="RuleBase" id="RU000559"/>
    </source>
</evidence>
<dbReference type="GO" id="GO:0006412">
    <property type="term" value="P:translation"/>
    <property type="evidence" value="ECO:0007669"/>
    <property type="project" value="InterPro"/>
</dbReference>
<feature type="region of interest" description="Disordered" evidence="5">
    <location>
        <begin position="119"/>
        <end position="150"/>
    </location>
</feature>
<dbReference type="PANTHER" id="PTHR15680">
    <property type="entry name" value="RIBOSOMAL PROTEIN L19"/>
    <property type="match status" value="1"/>
</dbReference>
<dbReference type="GO" id="GO:0003735">
    <property type="term" value="F:structural constituent of ribosome"/>
    <property type="evidence" value="ECO:0007669"/>
    <property type="project" value="InterPro"/>
</dbReference>
<keyword evidence="3 4" id="KW-0687">Ribonucleoprotein</keyword>
<gene>
    <name evidence="6" type="ORF">A2494_02120</name>
</gene>
<evidence type="ECO:0000256" key="5">
    <source>
        <dbReference type="SAM" id="MobiDB-lite"/>
    </source>
</evidence>
<evidence type="ECO:0000256" key="1">
    <source>
        <dbReference type="ARBA" id="ARBA00005781"/>
    </source>
</evidence>
<dbReference type="InterPro" id="IPR038657">
    <property type="entry name" value="Ribosomal_bL19_sf"/>
</dbReference>
<protein>
    <recommendedName>
        <fullName evidence="4">50S ribosomal protein L19</fullName>
    </recommendedName>
</protein>
<dbReference type="EMBL" id="MHLU01000116">
    <property type="protein sequence ID" value="OGZ17913.1"/>
    <property type="molecule type" value="Genomic_DNA"/>
</dbReference>
<dbReference type="NCBIfam" id="TIGR01024">
    <property type="entry name" value="rplS_bact"/>
    <property type="match status" value="1"/>
</dbReference>
<dbReference type="InterPro" id="IPR008991">
    <property type="entry name" value="Translation_prot_SH3-like_sf"/>
</dbReference>
<name>A0A1G2DWJ5_9BACT</name>
<comment type="function">
    <text evidence="4">This protein is located at the 30S-50S ribosomal subunit interface and may play a role in the structure and function of the aminoacyl-tRNA binding site.</text>
</comment>
<dbReference type="Gene3D" id="2.30.30.790">
    <property type="match status" value="1"/>
</dbReference>
<dbReference type="InterPro" id="IPR001857">
    <property type="entry name" value="Ribosomal_bL19"/>
</dbReference>
<dbReference type="Proteomes" id="UP000178106">
    <property type="component" value="Unassembled WGS sequence"/>
</dbReference>
<proteinExistence type="inferred from homology"/>
<comment type="caution">
    <text evidence="6">The sequence shown here is derived from an EMBL/GenBank/DDBJ whole genome shotgun (WGS) entry which is preliminary data.</text>
</comment>
<dbReference type="PRINTS" id="PR00061">
    <property type="entry name" value="RIBOSOMALL19"/>
</dbReference>
<reference evidence="6 7" key="1">
    <citation type="journal article" date="2016" name="Nat. Commun.">
        <title>Thousands of microbial genomes shed light on interconnected biogeochemical processes in an aquifer system.</title>
        <authorList>
            <person name="Anantharaman K."/>
            <person name="Brown C.T."/>
            <person name="Hug L.A."/>
            <person name="Sharon I."/>
            <person name="Castelle C.J."/>
            <person name="Probst A.J."/>
            <person name="Thomas B.C."/>
            <person name="Singh A."/>
            <person name="Wilkins M.J."/>
            <person name="Karaoz U."/>
            <person name="Brodie E.L."/>
            <person name="Williams K.H."/>
            <person name="Hubbard S.S."/>
            <person name="Banfield J.F."/>
        </authorList>
    </citation>
    <scope>NUCLEOTIDE SEQUENCE [LARGE SCALE GENOMIC DNA]</scope>
</reference>
<accession>A0A1G2DWJ5</accession>
<evidence type="ECO:0000256" key="2">
    <source>
        <dbReference type="ARBA" id="ARBA00022980"/>
    </source>
</evidence>
<dbReference type="PANTHER" id="PTHR15680:SF9">
    <property type="entry name" value="LARGE RIBOSOMAL SUBUNIT PROTEIN BL19M"/>
    <property type="match status" value="1"/>
</dbReference>
<comment type="similarity">
    <text evidence="1 4">Belongs to the bacterial ribosomal protein bL19 family.</text>
</comment>
<keyword evidence="2 6" id="KW-0689">Ribosomal protein</keyword>
<evidence type="ECO:0000313" key="6">
    <source>
        <dbReference type="EMBL" id="OGZ17913.1"/>
    </source>
</evidence>
<organism evidence="6 7">
    <name type="scientific">Candidatus Lloydbacteria bacterium RIFOXYC12_FULL_46_25</name>
    <dbReference type="NCBI Taxonomy" id="1798670"/>
    <lineage>
        <taxon>Bacteria</taxon>
        <taxon>Candidatus Lloydiibacteriota</taxon>
    </lineage>
</organism>
<dbReference type="Pfam" id="PF01245">
    <property type="entry name" value="Ribosomal_L19"/>
    <property type="match status" value="1"/>
</dbReference>
<sequence length="150" mass="16752">MNSELHSKLTLSPIDMEARRKLGFSSGDTVRVWVRVLEDAAKQKYRLQAFEGLVLARKHGSEPGASFTVRKVASGVGVERIFPLYSPMIGKIELVKRSTVRRSKLYYVREKAVRDVRRKMKQTRMGGGSTADFENTAAPEAPVEATPENA</sequence>
<evidence type="ECO:0000256" key="3">
    <source>
        <dbReference type="ARBA" id="ARBA00023274"/>
    </source>
</evidence>
<evidence type="ECO:0000313" key="7">
    <source>
        <dbReference type="Proteomes" id="UP000178106"/>
    </source>
</evidence>
<dbReference type="AlphaFoldDB" id="A0A1G2DWJ5"/>
<dbReference type="SUPFAM" id="SSF50104">
    <property type="entry name" value="Translation proteins SH3-like domain"/>
    <property type="match status" value="1"/>
</dbReference>